<dbReference type="GeneID" id="27701550"/>
<dbReference type="AlphaFoldDB" id="A0A0D2I1R2"/>
<name>A0A0D2I1R2_CLAB1</name>
<keyword evidence="2" id="KW-1185">Reference proteome</keyword>
<dbReference type="InterPro" id="IPR032710">
    <property type="entry name" value="NTF2-like_dom_sf"/>
</dbReference>
<proteinExistence type="predicted"/>
<sequence>MGDIDTIERTREIGRQLTERWCIPKGGDVEPFFELFSDDAICETMVKKELFPELGGRMTKQEFKDYVYAESRVTELKVWVTGITAEANRVAVEAASDMSVGKNIYQNVYHWLFEIKNGKVVHARFYLDTLLARKFVDWVQEAGGDMQTRK</sequence>
<dbReference type="RefSeq" id="XP_016617508.1">
    <property type="nucleotide sequence ID" value="XM_016766350.1"/>
</dbReference>
<dbReference type="VEuPathDB" id="FungiDB:Z519_08622"/>
<dbReference type="Proteomes" id="UP000053789">
    <property type="component" value="Unassembled WGS sequence"/>
</dbReference>
<evidence type="ECO:0008006" key="3">
    <source>
        <dbReference type="Google" id="ProtNLM"/>
    </source>
</evidence>
<gene>
    <name evidence="1" type="ORF">Z519_08622</name>
</gene>
<evidence type="ECO:0000313" key="1">
    <source>
        <dbReference type="EMBL" id="KIW90839.1"/>
    </source>
</evidence>
<dbReference type="EMBL" id="KN846992">
    <property type="protein sequence ID" value="KIW90839.1"/>
    <property type="molecule type" value="Genomic_DNA"/>
</dbReference>
<organism evidence="1 2">
    <name type="scientific">Cladophialophora bantiana (strain ATCC 10958 / CBS 173.52 / CDC B-1940 / NIH 8579)</name>
    <name type="common">Xylohypha bantiana</name>
    <dbReference type="NCBI Taxonomy" id="1442370"/>
    <lineage>
        <taxon>Eukaryota</taxon>
        <taxon>Fungi</taxon>
        <taxon>Dikarya</taxon>
        <taxon>Ascomycota</taxon>
        <taxon>Pezizomycotina</taxon>
        <taxon>Eurotiomycetes</taxon>
        <taxon>Chaetothyriomycetidae</taxon>
        <taxon>Chaetothyriales</taxon>
        <taxon>Herpotrichiellaceae</taxon>
        <taxon>Cladophialophora</taxon>
    </lineage>
</organism>
<dbReference type="SUPFAM" id="SSF54427">
    <property type="entry name" value="NTF2-like"/>
    <property type="match status" value="1"/>
</dbReference>
<dbReference type="Gene3D" id="3.10.450.50">
    <property type="match status" value="1"/>
</dbReference>
<dbReference type="HOGENOM" id="CLU_146145_0_0_1"/>
<accession>A0A0D2I1R2</accession>
<protein>
    <recommendedName>
        <fullName evidence="3">SnoaL-like domain-containing protein</fullName>
    </recommendedName>
</protein>
<reference evidence="1" key="1">
    <citation type="submission" date="2015-01" db="EMBL/GenBank/DDBJ databases">
        <title>The Genome Sequence of Cladophialophora bantiana CBS 173.52.</title>
        <authorList>
            <consortium name="The Broad Institute Genomics Platform"/>
            <person name="Cuomo C."/>
            <person name="de Hoog S."/>
            <person name="Gorbushina A."/>
            <person name="Stielow B."/>
            <person name="Teixiera M."/>
            <person name="Abouelleil A."/>
            <person name="Chapman S.B."/>
            <person name="Priest M."/>
            <person name="Young S.K."/>
            <person name="Wortman J."/>
            <person name="Nusbaum C."/>
            <person name="Birren B."/>
        </authorList>
    </citation>
    <scope>NUCLEOTIDE SEQUENCE [LARGE SCALE GENOMIC DNA]</scope>
    <source>
        <strain evidence="1">CBS 173.52</strain>
    </source>
</reference>
<evidence type="ECO:0000313" key="2">
    <source>
        <dbReference type="Proteomes" id="UP000053789"/>
    </source>
</evidence>
<dbReference type="OrthoDB" id="5225678at2759"/>